<feature type="transmembrane region" description="Helical" evidence="8">
    <location>
        <begin position="9"/>
        <end position="31"/>
    </location>
</feature>
<keyword evidence="5 8" id="KW-0812">Transmembrane</keyword>
<evidence type="ECO:0000256" key="6">
    <source>
        <dbReference type="ARBA" id="ARBA00022989"/>
    </source>
</evidence>
<dbReference type="GO" id="GO:0005886">
    <property type="term" value="C:plasma membrane"/>
    <property type="evidence" value="ECO:0007669"/>
    <property type="project" value="UniProtKB-SubCell"/>
</dbReference>
<evidence type="ECO:0000256" key="2">
    <source>
        <dbReference type="ARBA" id="ARBA00007069"/>
    </source>
</evidence>
<accession>A0A7Y4LCB5</accession>
<dbReference type="PANTHER" id="PTHR43848">
    <property type="entry name" value="PUTRESCINE TRANSPORT SYSTEM PERMEASE PROTEIN POTI"/>
    <property type="match status" value="1"/>
</dbReference>
<dbReference type="SUPFAM" id="SSF161098">
    <property type="entry name" value="MetI-like"/>
    <property type="match status" value="1"/>
</dbReference>
<dbReference type="Gene3D" id="1.10.3720.10">
    <property type="entry name" value="MetI-like"/>
    <property type="match status" value="1"/>
</dbReference>
<reference evidence="10 11" key="1">
    <citation type="submission" date="2020-05" db="EMBL/GenBank/DDBJ databases">
        <authorList>
            <person name="Niu N."/>
        </authorList>
    </citation>
    <scope>NUCLEOTIDE SEQUENCE [LARGE SCALE GENOMIC DNA]</scope>
    <source>
        <strain evidence="10 11">LMG10982</strain>
    </source>
</reference>
<keyword evidence="3 8" id="KW-0813">Transport</keyword>
<dbReference type="Pfam" id="PF00528">
    <property type="entry name" value="BPD_transp_1"/>
    <property type="match status" value="1"/>
</dbReference>
<keyword evidence="7 8" id="KW-0472">Membrane</keyword>
<dbReference type="PANTHER" id="PTHR43848:SF2">
    <property type="entry name" value="PUTRESCINE TRANSPORT SYSTEM PERMEASE PROTEIN POTI"/>
    <property type="match status" value="1"/>
</dbReference>
<evidence type="ECO:0000256" key="7">
    <source>
        <dbReference type="ARBA" id="ARBA00023136"/>
    </source>
</evidence>
<organism evidence="10 11">
    <name type="scientific">Pelistega europaea</name>
    <dbReference type="NCBI Taxonomy" id="106147"/>
    <lineage>
        <taxon>Bacteria</taxon>
        <taxon>Pseudomonadati</taxon>
        <taxon>Pseudomonadota</taxon>
        <taxon>Betaproteobacteria</taxon>
        <taxon>Burkholderiales</taxon>
        <taxon>Alcaligenaceae</taxon>
        <taxon>Pelistega</taxon>
    </lineage>
</organism>
<evidence type="ECO:0000256" key="8">
    <source>
        <dbReference type="RuleBase" id="RU363032"/>
    </source>
</evidence>
<evidence type="ECO:0000256" key="1">
    <source>
        <dbReference type="ARBA" id="ARBA00004651"/>
    </source>
</evidence>
<dbReference type="InterPro" id="IPR035906">
    <property type="entry name" value="MetI-like_sf"/>
</dbReference>
<dbReference type="CDD" id="cd06261">
    <property type="entry name" value="TM_PBP2"/>
    <property type="match status" value="1"/>
</dbReference>
<keyword evidence="4" id="KW-1003">Cell membrane</keyword>
<evidence type="ECO:0000313" key="10">
    <source>
        <dbReference type="EMBL" id="NOL49661.1"/>
    </source>
</evidence>
<comment type="subcellular location">
    <subcellularLocation>
        <location evidence="1 8">Cell membrane</location>
        <topology evidence="1 8">Multi-pass membrane protein</topology>
    </subcellularLocation>
</comment>
<dbReference type="PROSITE" id="PS50928">
    <property type="entry name" value="ABC_TM1"/>
    <property type="match status" value="1"/>
</dbReference>
<feature type="transmembrane region" description="Helical" evidence="8">
    <location>
        <begin position="137"/>
        <end position="159"/>
    </location>
</feature>
<dbReference type="InterPro" id="IPR051789">
    <property type="entry name" value="Bact_Polyamine_Transport"/>
</dbReference>
<evidence type="ECO:0000313" key="11">
    <source>
        <dbReference type="Proteomes" id="UP000541421"/>
    </source>
</evidence>
<sequence length="266" mass="28982">MRSNTTFKWIALGLGFAFLYVPIISLIVFSFNDSALSSSWSGFSLRWYHSLFEDQALLSAAWLSLKIAVMSATMAVIVGTWAGYVLARKGPFRGFSLYIGMLNAPLVIPDVILGISLLLMIIEIRNLVGFPAENGSFTIWIGHVTLCVAYVSVVVSSRVRELDRSLEEAALDLGATPIRVFFSITLPLIAPALVSAWLLAFTLSLDDVVIASFLNGPGFTTLPIEVFSRVRLGVKPEVNALATIFIVLVGTIVIVANRIQLKNKSV</sequence>
<comment type="similarity">
    <text evidence="2">Belongs to the binding-protein-dependent transport system permease family. CysTW subfamily.</text>
</comment>
<comment type="caution">
    <text evidence="10">The sequence shown here is derived from an EMBL/GenBank/DDBJ whole genome shotgun (WGS) entry which is preliminary data.</text>
</comment>
<dbReference type="EMBL" id="JABGBO010000005">
    <property type="protein sequence ID" value="NOL49661.1"/>
    <property type="molecule type" value="Genomic_DNA"/>
</dbReference>
<protein>
    <submittedName>
        <fullName evidence="10">ABC transporter permease subunit</fullName>
    </submittedName>
</protein>
<keyword evidence="11" id="KW-1185">Reference proteome</keyword>
<dbReference type="RefSeq" id="WP_216605183.1">
    <property type="nucleotide sequence ID" value="NZ_JABGBO010000005.1"/>
</dbReference>
<evidence type="ECO:0000256" key="5">
    <source>
        <dbReference type="ARBA" id="ARBA00022692"/>
    </source>
</evidence>
<feature type="transmembrane region" description="Helical" evidence="8">
    <location>
        <begin position="238"/>
        <end position="256"/>
    </location>
</feature>
<dbReference type="InterPro" id="IPR000515">
    <property type="entry name" value="MetI-like"/>
</dbReference>
<keyword evidence="6 8" id="KW-1133">Transmembrane helix</keyword>
<gene>
    <name evidence="10" type="ORF">HKX40_05870</name>
</gene>
<dbReference type="Proteomes" id="UP000541421">
    <property type="component" value="Unassembled WGS sequence"/>
</dbReference>
<feature type="domain" description="ABC transmembrane type-1" evidence="9">
    <location>
        <begin position="61"/>
        <end position="256"/>
    </location>
</feature>
<evidence type="ECO:0000256" key="4">
    <source>
        <dbReference type="ARBA" id="ARBA00022475"/>
    </source>
</evidence>
<evidence type="ECO:0000259" key="9">
    <source>
        <dbReference type="PROSITE" id="PS50928"/>
    </source>
</evidence>
<proteinExistence type="inferred from homology"/>
<feature type="transmembrane region" description="Helical" evidence="8">
    <location>
        <begin position="180"/>
        <end position="200"/>
    </location>
</feature>
<evidence type="ECO:0000256" key="3">
    <source>
        <dbReference type="ARBA" id="ARBA00022448"/>
    </source>
</evidence>
<dbReference type="GO" id="GO:0055085">
    <property type="term" value="P:transmembrane transport"/>
    <property type="evidence" value="ECO:0007669"/>
    <property type="project" value="InterPro"/>
</dbReference>
<dbReference type="AlphaFoldDB" id="A0A7Y4LCB5"/>
<feature type="transmembrane region" description="Helical" evidence="8">
    <location>
        <begin position="99"/>
        <end position="122"/>
    </location>
</feature>
<feature type="transmembrane region" description="Helical" evidence="8">
    <location>
        <begin position="67"/>
        <end position="87"/>
    </location>
</feature>
<name>A0A7Y4LCB5_9BURK</name>